<accession>A0ABR7JKL0</accession>
<keyword evidence="2" id="KW-1185">Reference proteome</keyword>
<protein>
    <submittedName>
        <fullName evidence="1">Uncharacterized protein</fullName>
    </submittedName>
</protein>
<organism evidence="1 2">
    <name type="scientific">Romboutsia faecis</name>
    <dbReference type="NCBI Taxonomy" id="2764597"/>
    <lineage>
        <taxon>Bacteria</taxon>
        <taxon>Bacillati</taxon>
        <taxon>Bacillota</taxon>
        <taxon>Clostridia</taxon>
        <taxon>Peptostreptococcales</taxon>
        <taxon>Peptostreptococcaceae</taxon>
        <taxon>Romboutsia</taxon>
    </lineage>
</organism>
<dbReference type="RefSeq" id="WP_153973132.1">
    <property type="nucleotide sequence ID" value="NZ_JACRWE010000001.1"/>
</dbReference>
<evidence type="ECO:0000313" key="2">
    <source>
        <dbReference type="Proteomes" id="UP000609849"/>
    </source>
</evidence>
<name>A0ABR7JKL0_9FIRM</name>
<dbReference type="Proteomes" id="UP000609849">
    <property type="component" value="Unassembled WGS sequence"/>
</dbReference>
<sequence length="178" mass="20953">MIRGTVKLLINNVVYNSRLDFGCLMAIQYQLDGKTIPDIIEGVFDDNIEIIHEVLIQSLLRCDENLSRKQALENILSVDKELAKTYACYLISISFPKNSNDSINPELARFKRLKASLKKEDWSFPDMEYMWHSIFRRTDDFLNIIPINYFEQVEAHKKFNNIRNEDENIEYVDGTEYM</sequence>
<dbReference type="EMBL" id="JACRWE010000001">
    <property type="protein sequence ID" value="MBC5995463.1"/>
    <property type="molecule type" value="Genomic_DNA"/>
</dbReference>
<comment type="caution">
    <text evidence="1">The sequence shown here is derived from an EMBL/GenBank/DDBJ whole genome shotgun (WGS) entry which is preliminary data.</text>
</comment>
<reference evidence="1 2" key="1">
    <citation type="submission" date="2020-08" db="EMBL/GenBank/DDBJ databases">
        <authorList>
            <person name="Liu C."/>
            <person name="Sun Q."/>
        </authorList>
    </citation>
    <scope>NUCLEOTIDE SEQUENCE [LARGE SCALE GENOMIC DNA]</scope>
    <source>
        <strain evidence="1 2">NSJ-18</strain>
    </source>
</reference>
<gene>
    <name evidence="1" type="ORF">H8923_01705</name>
</gene>
<evidence type="ECO:0000313" key="1">
    <source>
        <dbReference type="EMBL" id="MBC5995463.1"/>
    </source>
</evidence>
<proteinExistence type="predicted"/>